<proteinExistence type="predicted"/>
<name>A0ABV7ITE9_9SPHN</name>
<gene>
    <name evidence="1" type="ORF">ACFOD9_07015</name>
</gene>
<sequence length="78" mass="8461">MTDAATGSERDSISGWLATYCEEIQQRARTSHGRFRAVAVCELTTARAILRAIQTGAGADADNQLKAGFRRPGHDRQA</sequence>
<protein>
    <submittedName>
        <fullName evidence="1">Uncharacterized protein</fullName>
    </submittedName>
</protein>
<dbReference type="Proteomes" id="UP001595604">
    <property type="component" value="Unassembled WGS sequence"/>
</dbReference>
<comment type="caution">
    <text evidence="1">The sequence shown here is derived from an EMBL/GenBank/DDBJ whole genome shotgun (WGS) entry which is preliminary data.</text>
</comment>
<reference evidence="2" key="1">
    <citation type="journal article" date="2019" name="Int. J. Syst. Evol. Microbiol.">
        <title>The Global Catalogue of Microorganisms (GCM) 10K type strain sequencing project: providing services to taxonomists for standard genome sequencing and annotation.</title>
        <authorList>
            <consortium name="The Broad Institute Genomics Platform"/>
            <consortium name="The Broad Institute Genome Sequencing Center for Infectious Disease"/>
            <person name="Wu L."/>
            <person name="Ma J."/>
        </authorList>
    </citation>
    <scope>NUCLEOTIDE SEQUENCE [LARGE SCALE GENOMIC DNA]</scope>
    <source>
        <strain evidence="2">KCTC 42984</strain>
    </source>
</reference>
<accession>A0ABV7ITE9</accession>
<keyword evidence="2" id="KW-1185">Reference proteome</keyword>
<organism evidence="1 2">
    <name type="scientific">Novosphingobium bradum</name>
    <dbReference type="NCBI Taxonomy" id="1737444"/>
    <lineage>
        <taxon>Bacteria</taxon>
        <taxon>Pseudomonadati</taxon>
        <taxon>Pseudomonadota</taxon>
        <taxon>Alphaproteobacteria</taxon>
        <taxon>Sphingomonadales</taxon>
        <taxon>Sphingomonadaceae</taxon>
        <taxon>Novosphingobium</taxon>
    </lineage>
</organism>
<dbReference type="RefSeq" id="WP_379509371.1">
    <property type="nucleotide sequence ID" value="NZ_JBHRTQ010000007.1"/>
</dbReference>
<evidence type="ECO:0000313" key="1">
    <source>
        <dbReference type="EMBL" id="MFC3173993.1"/>
    </source>
</evidence>
<dbReference type="EMBL" id="JBHRTQ010000007">
    <property type="protein sequence ID" value="MFC3173993.1"/>
    <property type="molecule type" value="Genomic_DNA"/>
</dbReference>
<evidence type="ECO:0000313" key="2">
    <source>
        <dbReference type="Proteomes" id="UP001595604"/>
    </source>
</evidence>